<gene>
    <name evidence="1" type="ORF">POL67_32305</name>
</gene>
<evidence type="ECO:0000313" key="2">
    <source>
        <dbReference type="Proteomes" id="UP001221411"/>
    </source>
</evidence>
<organism evidence="1 2">
    <name type="scientific">Polyangium mundeleinium</name>
    <dbReference type="NCBI Taxonomy" id="2995306"/>
    <lineage>
        <taxon>Bacteria</taxon>
        <taxon>Pseudomonadati</taxon>
        <taxon>Myxococcota</taxon>
        <taxon>Polyangia</taxon>
        <taxon>Polyangiales</taxon>
        <taxon>Polyangiaceae</taxon>
        <taxon>Polyangium</taxon>
    </lineage>
</organism>
<dbReference type="RefSeq" id="WP_271924194.1">
    <property type="nucleotide sequence ID" value="NZ_JAQNDO010000001.1"/>
</dbReference>
<reference evidence="1 2" key="1">
    <citation type="submission" date="2022-11" db="EMBL/GenBank/DDBJ databases">
        <title>Minimal conservation of predation-associated metabolite biosynthetic gene clusters underscores biosynthetic potential of Myxococcota including descriptions for ten novel species: Archangium lansinium sp. nov., Myxococcus landrumus sp. nov., Nannocystis bai.</title>
        <authorList>
            <person name="Ahearne A."/>
            <person name="Stevens C."/>
            <person name="Dowd S."/>
        </authorList>
    </citation>
    <scope>NUCLEOTIDE SEQUENCE [LARGE SCALE GENOMIC DNA]</scope>
    <source>
        <strain evidence="1 2">RJM3</strain>
    </source>
</reference>
<protein>
    <recommendedName>
        <fullName evidence="3">Transposase</fullName>
    </recommendedName>
</protein>
<comment type="caution">
    <text evidence="1">The sequence shown here is derived from an EMBL/GenBank/DDBJ whole genome shotgun (WGS) entry which is preliminary data.</text>
</comment>
<dbReference type="EMBL" id="JAQNDO010000001">
    <property type="protein sequence ID" value="MDC0746054.1"/>
    <property type="molecule type" value="Genomic_DNA"/>
</dbReference>
<sequence length="60" mass="6585">MRTRSTPHVRALAPTFERVEVIELPASVPQRGPLVVRGPAGILIEGLDLDSLVELVRRLS</sequence>
<accession>A0ABT5EXH9</accession>
<proteinExistence type="predicted"/>
<keyword evidence="2" id="KW-1185">Reference proteome</keyword>
<dbReference type="Proteomes" id="UP001221411">
    <property type="component" value="Unassembled WGS sequence"/>
</dbReference>
<name>A0ABT5EXH9_9BACT</name>
<evidence type="ECO:0000313" key="1">
    <source>
        <dbReference type="EMBL" id="MDC0746054.1"/>
    </source>
</evidence>
<evidence type="ECO:0008006" key="3">
    <source>
        <dbReference type="Google" id="ProtNLM"/>
    </source>
</evidence>